<evidence type="ECO:0000256" key="2">
    <source>
        <dbReference type="ARBA" id="ARBA00022692"/>
    </source>
</evidence>
<evidence type="ECO:0000313" key="7">
    <source>
        <dbReference type="EMBL" id="SJL09965.1"/>
    </source>
</evidence>
<dbReference type="SMART" id="SM00317">
    <property type="entry name" value="SET"/>
    <property type="match status" value="1"/>
</dbReference>
<dbReference type="Proteomes" id="UP000219338">
    <property type="component" value="Unassembled WGS sequence"/>
</dbReference>
<dbReference type="PANTHER" id="PTHR12197:SF294">
    <property type="entry name" value="POTENTIAL PROTEIN LYSINE METHYLTRANSFERASE SET6"/>
    <property type="match status" value="1"/>
</dbReference>
<dbReference type="InterPro" id="IPR001214">
    <property type="entry name" value="SET_dom"/>
</dbReference>
<dbReference type="InterPro" id="IPR006153">
    <property type="entry name" value="Cation/H_exchanger_TM"/>
</dbReference>
<organism evidence="7 8">
    <name type="scientific">Armillaria ostoyae</name>
    <name type="common">Armillaria root rot fungus</name>
    <dbReference type="NCBI Taxonomy" id="47428"/>
    <lineage>
        <taxon>Eukaryota</taxon>
        <taxon>Fungi</taxon>
        <taxon>Dikarya</taxon>
        <taxon>Basidiomycota</taxon>
        <taxon>Agaricomycotina</taxon>
        <taxon>Agaricomycetes</taxon>
        <taxon>Agaricomycetidae</taxon>
        <taxon>Agaricales</taxon>
        <taxon>Marasmiineae</taxon>
        <taxon>Physalacriaceae</taxon>
        <taxon>Armillaria</taxon>
    </lineage>
</organism>
<evidence type="ECO:0000256" key="3">
    <source>
        <dbReference type="ARBA" id="ARBA00022989"/>
    </source>
</evidence>
<evidence type="ECO:0000256" key="1">
    <source>
        <dbReference type="ARBA" id="ARBA00004141"/>
    </source>
</evidence>
<keyword evidence="4 5" id="KW-0472">Membrane</keyword>
<dbReference type="STRING" id="47428.A0A284RML3"/>
<dbReference type="InterPro" id="IPR046341">
    <property type="entry name" value="SET_dom_sf"/>
</dbReference>
<dbReference type="InterPro" id="IPR050869">
    <property type="entry name" value="H3K4_H4K5_MeTrfase"/>
</dbReference>
<dbReference type="GO" id="GO:0015297">
    <property type="term" value="F:antiporter activity"/>
    <property type="evidence" value="ECO:0007669"/>
    <property type="project" value="InterPro"/>
</dbReference>
<dbReference type="OMA" id="FRKEVCH"/>
<dbReference type="Gene3D" id="2.170.270.10">
    <property type="entry name" value="SET domain"/>
    <property type="match status" value="1"/>
</dbReference>
<dbReference type="EMBL" id="FUEG01000011">
    <property type="protein sequence ID" value="SJL09965.1"/>
    <property type="molecule type" value="Genomic_DNA"/>
</dbReference>
<evidence type="ECO:0000256" key="5">
    <source>
        <dbReference type="SAM" id="Phobius"/>
    </source>
</evidence>
<dbReference type="CDD" id="cd20071">
    <property type="entry name" value="SET_SMYD"/>
    <property type="match status" value="1"/>
</dbReference>
<evidence type="ECO:0000259" key="6">
    <source>
        <dbReference type="PROSITE" id="PS50280"/>
    </source>
</evidence>
<dbReference type="PANTHER" id="PTHR12197">
    <property type="entry name" value="HISTONE-LYSINE N-METHYLTRANSFERASE SMYD"/>
    <property type="match status" value="1"/>
</dbReference>
<dbReference type="PROSITE" id="PS50280">
    <property type="entry name" value="SET"/>
    <property type="match status" value="1"/>
</dbReference>
<name>A0A284RML3_ARMOS</name>
<reference evidence="8" key="1">
    <citation type="journal article" date="2017" name="Nat. Ecol. Evol.">
        <title>Genome expansion and lineage-specific genetic innovations in the forest pathogenic fungi Armillaria.</title>
        <authorList>
            <person name="Sipos G."/>
            <person name="Prasanna A.N."/>
            <person name="Walter M.C."/>
            <person name="O'Connor E."/>
            <person name="Balint B."/>
            <person name="Krizsan K."/>
            <person name="Kiss B."/>
            <person name="Hess J."/>
            <person name="Varga T."/>
            <person name="Slot J."/>
            <person name="Riley R."/>
            <person name="Boka B."/>
            <person name="Rigling D."/>
            <person name="Barry K."/>
            <person name="Lee J."/>
            <person name="Mihaltcheva S."/>
            <person name="LaButti K."/>
            <person name="Lipzen A."/>
            <person name="Waldron R."/>
            <person name="Moloney N.M."/>
            <person name="Sperisen C."/>
            <person name="Kredics L."/>
            <person name="Vagvoelgyi C."/>
            <person name="Patrignani A."/>
            <person name="Fitzpatrick D."/>
            <person name="Nagy I."/>
            <person name="Doyle S."/>
            <person name="Anderson J.B."/>
            <person name="Grigoriev I.V."/>
            <person name="Gueldener U."/>
            <person name="Muensterkoetter M."/>
            <person name="Nagy L.G."/>
        </authorList>
    </citation>
    <scope>NUCLEOTIDE SEQUENCE [LARGE SCALE GENOMIC DNA]</scope>
    <source>
        <strain evidence="8">C18/9</strain>
    </source>
</reference>
<dbReference type="Gene3D" id="1.10.220.160">
    <property type="match status" value="1"/>
</dbReference>
<dbReference type="GO" id="GO:0016020">
    <property type="term" value="C:membrane"/>
    <property type="evidence" value="ECO:0007669"/>
    <property type="project" value="UniProtKB-SubCell"/>
</dbReference>
<keyword evidence="3 5" id="KW-1133">Transmembrane helix</keyword>
<evidence type="ECO:0000313" key="8">
    <source>
        <dbReference type="Proteomes" id="UP000219338"/>
    </source>
</evidence>
<dbReference type="Gene3D" id="6.10.140.2220">
    <property type="match status" value="1"/>
</dbReference>
<feature type="transmembrane region" description="Helical" evidence="5">
    <location>
        <begin position="344"/>
        <end position="366"/>
    </location>
</feature>
<feature type="domain" description="SET" evidence="6">
    <location>
        <begin position="1"/>
        <end position="287"/>
    </location>
</feature>
<dbReference type="GO" id="GO:1902600">
    <property type="term" value="P:proton transmembrane transport"/>
    <property type="evidence" value="ECO:0007669"/>
    <property type="project" value="InterPro"/>
</dbReference>
<feature type="transmembrane region" description="Helical" evidence="5">
    <location>
        <begin position="386"/>
        <end position="402"/>
    </location>
</feature>
<dbReference type="GO" id="GO:0005634">
    <property type="term" value="C:nucleus"/>
    <property type="evidence" value="ECO:0007669"/>
    <property type="project" value="TreeGrafter"/>
</dbReference>
<keyword evidence="8" id="KW-1185">Reference proteome</keyword>
<comment type="subcellular location">
    <subcellularLocation>
        <location evidence="1">Membrane</location>
        <topology evidence="1">Multi-pass membrane protein</topology>
    </subcellularLocation>
</comment>
<dbReference type="Pfam" id="PF00856">
    <property type="entry name" value="SET"/>
    <property type="match status" value="1"/>
</dbReference>
<gene>
    <name evidence="7" type="ORF">ARMOST_13347</name>
</gene>
<accession>A0A284RML3</accession>
<dbReference type="Pfam" id="PF00999">
    <property type="entry name" value="Na_H_Exchanger"/>
    <property type="match status" value="1"/>
</dbReference>
<dbReference type="SUPFAM" id="SSF82199">
    <property type="entry name" value="SET domain"/>
    <property type="match status" value="1"/>
</dbReference>
<evidence type="ECO:0000256" key="4">
    <source>
        <dbReference type="ARBA" id="ARBA00023136"/>
    </source>
</evidence>
<keyword evidence="2 5" id="KW-0812">Transmembrane</keyword>
<proteinExistence type="predicted"/>
<dbReference type="AlphaFoldDB" id="A0A284RML3"/>
<protein>
    <recommendedName>
        <fullName evidence="6">SET domain-containing protein</fullName>
    </recommendedName>
</protein>
<sequence>MYSDLLHIKETAYGGRGLFATTSIPKNAFIYTCSSPYASVIYRVFRKEVCGHCFSYAFDSNRNAWNIRRDGAGVWFCSIGCRDAWQDGDGLLGKMHAAVDRLARSLKGEAKESCSRKKITSKKDLDAAWAASTFDLEPLTQLELDTVRFLASVIMVRYTGGGEWADFIQLQDNELEYIRGRPQDLDSQIRVYAFLRKAAQAVPDFYAYVTVDTVRAILGRDQGNAFGLYDMSTSGDSEMLGFAMYIKASYFNHDCSPNVRKQREGRSMHFYAVRDIEAGEELCISYIDASDPVEKRREELARDCIWGLSHKVTLEVMRIVLAIGLFAIRVELPRNYMARHAKGLLMVVPTMAFGWVTVACVLWVLFHDFNFVSCLAIAACLTPTDPIYPIICAAIVGGQFALKHVPVRLRHMLSAEAAANKMSLP</sequence>
<dbReference type="OrthoDB" id="1028014at2759"/>